<evidence type="ECO:0000313" key="1">
    <source>
        <dbReference type="EMBL" id="OQX51607.1"/>
    </source>
</evidence>
<dbReference type="Gene3D" id="3.30.428.10">
    <property type="entry name" value="HIT-like"/>
    <property type="match status" value="1"/>
</dbReference>
<gene>
    <name evidence="1" type="ORF">B5M47_00215</name>
</gene>
<dbReference type="InterPro" id="IPR036265">
    <property type="entry name" value="HIT-like_sf"/>
</dbReference>
<proteinExistence type="predicted"/>
<sequence length="355" mass="41177">MTLSKLEELIAQLNPQTREKFIRIFEVSQVEGKLKIPKPMQNWVEEKFESIANVENQQIIKIINKITHRGILFNPLRSQRPNQAENHDATLSELIQTTKNGPFCHPEEMTPEDVFGRVRGAYCTTASNIAKADCWHGVIIFNKHDPLDWGENEIVDFLSTAKRWFELVHQSDKTARYPFIFWNCLWKASASIVHGHMQMTVSESAYAKTKLLSEQVEQYQRQYRSNYFNDLYEIHNALGLTLHTDSSDIKIMVSLCPKKERGLVILNNKFDRPLWEHFAKTMVAYRDKLRIKTFNVGITLPPLDNLQTNWNLPVMIEIIDRGDLSSNNPEIGGMEKFAQEVISRDPFRTRNLLTS</sequence>
<comment type="caution">
    <text evidence="1">The sequence shown here is derived from an EMBL/GenBank/DDBJ whole genome shotgun (WGS) entry which is preliminary data.</text>
</comment>
<protein>
    <recommendedName>
        <fullName evidence="3">Galactose-1-phosphate uridyl transferase N-terminal domain-containing protein</fullName>
    </recommendedName>
</protein>
<dbReference type="STRING" id="1968527.B5M47_00215"/>
<accession>A0A1W9NZP0</accession>
<evidence type="ECO:0008006" key="3">
    <source>
        <dbReference type="Google" id="ProtNLM"/>
    </source>
</evidence>
<dbReference type="AlphaFoldDB" id="A0A1W9NZP0"/>
<reference evidence="2" key="1">
    <citation type="submission" date="2017-03" db="EMBL/GenBank/DDBJ databases">
        <title>Novel pathways for hydrocarbon cycling and metabolic interdependencies in hydrothermal sediment communities.</title>
        <authorList>
            <person name="Dombrowski N."/>
            <person name="Seitz K."/>
            <person name="Teske A."/>
            <person name="Baker B."/>
        </authorList>
    </citation>
    <scope>NUCLEOTIDE SEQUENCE [LARGE SCALE GENOMIC DNA]</scope>
</reference>
<evidence type="ECO:0000313" key="2">
    <source>
        <dbReference type="Proteomes" id="UP000192520"/>
    </source>
</evidence>
<dbReference type="SUPFAM" id="SSF54197">
    <property type="entry name" value="HIT-like"/>
    <property type="match status" value="1"/>
</dbReference>
<dbReference type="EMBL" id="MZGJ01000001">
    <property type="protein sequence ID" value="OQX51607.1"/>
    <property type="molecule type" value="Genomic_DNA"/>
</dbReference>
<name>A0A1W9NZP0_UNCC3</name>
<organism evidence="1 2">
    <name type="scientific">candidate division CPR3 bacterium 4484_211</name>
    <dbReference type="NCBI Taxonomy" id="1968527"/>
    <lineage>
        <taxon>Bacteria</taxon>
        <taxon>Bacteria division CPR3</taxon>
    </lineage>
</organism>
<dbReference type="Proteomes" id="UP000192520">
    <property type="component" value="Unassembled WGS sequence"/>
</dbReference>